<proteinExistence type="predicted"/>
<gene>
    <name evidence="1" type="ORF">UFOPK2810_01215</name>
</gene>
<dbReference type="EMBL" id="CAEZYZ010000213">
    <property type="protein sequence ID" value="CAB4758581.1"/>
    <property type="molecule type" value="Genomic_DNA"/>
</dbReference>
<organism evidence="1">
    <name type="scientific">freshwater metagenome</name>
    <dbReference type="NCBI Taxonomy" id="449393"/>
    <lineage>
        <taxon>unclassified sequences</taxon>
        <taxon>metagenomes</taxon>
        <taxon>ecological metagenomes</taxon>
    </lineage>
</organism>
<reference evidence="1" key="1">
    <citation type="submission" date="2020-05" db="EMBL/GenBank/DDBJ databases">
        <authorList>
            <person name="Chiriac C."/>
            <person name="Salcher M."/>
            <person name="Ghai R."/>
            <person name="Kavagutti S V."/>
        </authorList>
    </citation>
    <scope>NUCLEOTIDE SEQUENCE</scope>
</reference>
<dbReference type="AlphaFoldDB" id="A0A6J6UFF7"/>
<protein>
    <submittedName>
        <fullName evidence="1">Unannotated protein</fullName>
    </submittedName>
</protein>
<sequence>MVASKWMDPFVRTNPARSCSNTCWVWREYGNRLLCRVKPSNPITATPSILKVGIPYEMVSVAAGNAALMTAHTASSALR</sequence>
<accession>A0A6J6UFF7</accession>
<evidence type="ECO:0000313" key="1">
    <source>
        <dbReference type="EMBL" id="CAB4758581.1"/>
    </source>
</evidence>
<name>A0A6J6UFF7_9ZZZZ</name>